<dbReference type="Proteomes" id="UP000019132">
    <property type="component" value="Unassembled WGS sequence"/>
</dbReference>
<protein>
    <submittedName>
        <fullName evidence="1">Uncharacterized protein</fullName>
    </submittedName>
</protein>
<organism evidence="1 2">
    <name type="scientific">Globisporangium ultimum (strain ATCC 200006 / CBS 805.95 / DAOM BR144)</name>
    <name type="common">Pythium ultimum</name>
    <dbReference type="NCBI Taxonomy" id="431595"/>
    <lineage>
        <taxon>Eukaryota</taxon>
        <taxon>Sar</taxon>
        <taxon>Stramenopiles</taxon>
        <taxon>Oomycota</taxon>
        <taxon>Peronosporomycetes</taxon>
        <taxon>Pythiales</taxon>
        <taxon>Pythiaceae</taxon>
        <taxon>Globisporangium</taxon>
    </lineage>
</organism>
<dbReference type="InParanoid" id="K3X9I1"/>
<evidence type="ECO:0000313" key="2">
    <source>
        <dbReference type="Proteomes" id="UP000019132"/>
    </source>
</evidence>
<reference evidence="1" key="3">
    <citation type="submission" date="2015-02" db="UniProtKB">
        <authorList>
            <consortium name="EnsemblProtists"/>
        </authorList>
    </citation>
    <scope>IDENTIFICATION</scope>
    <source>
        <strain evidence="1">DAOM BR144</strain>
    </source>
</reference>
<reference evidence="2" key="1">
    <citation type="journal article" date="2010" name="Genome Biol.">
        <title>Genome sequence of the necrotrophic plant pathogen Pythium ultimum reveals original pathogenicity mechanisms and effector repertoire.</title>
        <authorList>
            <person name="Levesque C.A."/>
            <person name="Brouwer H."/>
            <person name="Cano L."/>
            <person name="Hamilton J.P."/>
            <person name="Holt C."/>
            <person name="Huitema E."/>
            <person name="Raffaele S."/>
            <person name="Robideau G.P."/>
            <person name="Thines M."/>
            <person name="Win J."/>
            <person name="Zerillo M.M."/>
            <person name="Beakes G.W."/>
            <person name="Boore J.L."/>
            <person name="Busam D."/>
            <person name="Dumas B."/>
            <person name="Ferriera S."/>
            <person name="Fuerstenberg S.I."/>
            <person name="Gachon C.M."/>
            <person name="Gaulin E."/>
            <person name="Govers F."/>
            <person name="Grenville-Briggs L."/>
            <person name="Horner N."/>
            <person name="Hostetler J."/>
            <person name="Jiang R.H."/>
            <person name="Johnson J."/>
            <person name="Krajaejun T."/>
            <person name="Lin H."/>
            <person name="Meijer H.J."/>
            <person name="Moore B."/>
            <person name="Morris P."/>
            <person name="Phuntmart V."/>
            <person name="Puiu D."/>
            <person name="Shetty J."/>
            <person name="Stajich J.E."/>
            <person name="Tripathy S."/>
            <person name="Wawra S."/>
            <person name="van West P."/>
            <person name="Whitty B.R."/>
            <person name="Coutinho P.M."/>
            <person name="Henrissat B."/>
            <person name="Martin F."/>
            <person name="Thomas P.D."/>
            <person name="Tyler B.M."/>
            <person name="De Vries R.P."/>
            <person name="Kamoun S."/>
            <person name="Yandell M."/>
            <person name="Tisserat N."/>
            <person name="Buell C.R."/>
        </authorList>
    </citation>
    <scope>NUCLEOTIDE SEQUENCE</scope>
    <source>
        <strain evidence="2">DAOM:BR144</strain>
    </source>
</reference>
<dbReference type="VEuPathDB" id="FungiDB:PYU1_G013851"/>
<dbReference type="eggNOG" id="ENOG502RWQH">
    <property type="taxonomic scope" value="Eukaryota"/>
</dbReference>
<evidence type="ECO:0000313" key="1">
    <source>
        <dbReference type="EnsemblProtists" id="PYU1_T013880"/>
    </source>
</evidence>
<proteinExistence type="predicted"/>
<dbReference type="EnsemblProtists" id="PYU1_T013880">
    <property type="protein sequence ID" value="PYU1_T013880"/>
    <property type="gene ID" value="PYU1_G013851"/>
</dbReference>
<keyword evidence="2" id="KW-1185">Reference proteome</keyword>
<dbReference type="AlphaFoldDB" id="K3X9I1"/>
<reference evidence="2" key="2">
    <citation type="submission" date="2010-04" db="EMBL/GenBank/DDBJ databases">
        <authorList>
            <person name="Buell R."/>
            <person name="Hamilton J."/>
            <person name="Hostetler J."/>
        </authorList>
    </citation>
    <scope>NUCLEOTIDE SEQUENCE [LARGE SCALE GENOMIC DNA]</scope>
    <source>
        <strain evidence="2">DAOM:BR144</strain>
    </source>
</reference>
<dbReference type="HOGENOM" id="CLU_1997144_0_0_1"/>
<sequence>MVFSITSSEVVSLQGIQNGNAVQDEKQLLHKTWTISSANELQALQIQVPGVVFIDYDATLEPAALTKTTDINDSSVETNVARIVVTGDSGELIDFFQVVPLEDEKNGQGVSFRPKYQTPTSKARY</sequence>
<dbReference type="EMBL" id="GL376595">
    <property type="status" value="NOT_ANNOTATED_CDS"/>
    <property type="molecule type" value="Genomic_DNA"/>
</dbReference>
<accession>K3X9I1</accession>
<name>K3X9I1_GLOUD</name>